<keyword evidence="1" id="KW-1133">Transmembrane helix</keyword>
<dbReference type="Proteomes" id="UP000447873">
    <property type="component" value="Unassembled WGS sequence"/>
</dbReference>
<evidence type="ECO:0000256" key="1">
    <source>
        <dbReference type="SAM" id="Phobius"/>
    </source>
</evidence>
<dbReference type="EMBL" id="WNWS01000630">
    <property type="protein sequence ID" value="KAE9965035.1"/>
    <property type="molecule type" value="Genomic_DNA"/>
</dbReference>
<evidence type="ECO:0000313" key="2">
    <source>
        <dbReference type="EMBL" id="KAE9965035.1"/>
    </source>
</evidence>
<reference evidence="2 3" key="1">
    <citation type="submission" date="2018-12" db="EMBL/GenBank/DDBJ databases">
        <title>Venturia inaequalis Genome Resource.</title>
        <authorList>
            <person name="Lichtner F.J."/>
        </authorList>
    </citation>
    <scope>NUCLEOTIDE SEQUENCE [LARGE SCALE GENOMIC DNA]</scope>
    <source>
        <strain evidence="2 3">120213</strain>
    </source>
</reference>
<feature type="transmembrane region" description="Helical" evidence="1">
    <location>
        <begin position="151"/>
        <end position="175"/>
    </location>
</feature>
<evidence type="ECO:0000313" key="3">
    <source>
        <dbReference type="Proteomes" id="UP000447873"/>
    </source>
</evidence>
<name>A0A8H3YLF4_VENIN</name>
<dbReference type="AlphaFoldDB" id="A0A8H3YLF4"/>
<comment type="caution">
    <text evidence="2">The sequence shown here is derived from an EMBL/GenBank/DDBJ whole genome shotgun (WGS) entry which is preliminary data.</text>
</comment>
<sequence length="188" mass="21538">MSMEDFFDNRPPSHMSRDTLLPNYASIEREPPSYDFASELLNEGREDLDMQVDSVQRGDRRWSIEVRYHRDDILHKQGGGSRESHSLQAHTLNSRIPSNLQEERYITRPAPVHLVARLGNLYEREFAGEEGLGFDYGGVARIPVGYRRIHWYGFLEFVLYAIMIVGLLVFVGWAISTAVNLSHGVESV</sequence>
<protein>
    <submittedName>
        <fullName evidence="2">Uncharacterized protein</fullName>
    </submittedName>
</protein>
<proteinExistence type="predicted"/>
<keyword evidence="1" id="KW-0472">Membrane</keyword>
<gene>
    <name evidence="2" type="ORF">EG328_010031</name>
</gene>
<organism evidence="2 3">
    <name type="scientific">Venturia inaequalis</name>
    <name type="common">Apple scab fungus</name>
    <dbReference type="NCBI Taxonomy" id="5025"/>
    <lineage>
        <taxon>Eukaryota</taxon>
        <taxon>Fungi</taxon>
        <taxon>Dikarya</taxon>
        <taxon>Ascomycota</taxon>
        <taxon>Pezizomycotina</taxon>
        <taxon>Dothideomycetes</taxon>
        <taxon>Pleosporomycetidae</taxon>
        <taxon>Venturiales</taxon>
        <taxon>Venturiaceae</taxon>
        <taxon>Venturia</taxon>
    </lineage>
</organism>
<accession>A0A8H3YLF4</accession>
<keyword evidence="1" id="KW-0812">Transmembrane</keyword>